<feature type="domain" description="Receptor ligand binding region" evidence="6">
    <location>
        <begin position="44"/>
        <end position="110"/>
    </location>
</feature>
<evidence type="ECO:0000313" key="7">
    <source>
        <dbReference type="EMBL" id="KAK1381064.1"/>
    </source>
</evidence>
<keyword evidence="4" id="KW-0472">Membrane</keyword>
<keyword evidence="3" id="KW-1133">Transmembrane helix</keyword>
<dbReference type="EMBL" id="JAUIZM010000006">
    <property type="protein sequence ID" value="KAK1381064.1"/>
    <property type="molecule type" value="Genomic_DNA"/>
</dbReference>
<keyword evidence="8" id="KW-1185">Reference proteome</keyword>
<keyword evidence="2" id="KW-0812">Transmembrane</keyword>
<dbReference type="Gene3D" id="3.40.50.2300">
    <property type="match status" value="1"/>
</dbReference>
<sequence>MNLLCLVLLSMFIIGSFTVVTNNPGVVNIGDVFTIRSINGRVAKIAMDVVVQDVNSDPTILPGRRLNLSVHDCNYGSFLSIIGTLRFMEIDTVAVIGPQSSVMGHFVAMLPSSYVLCD</sequence>
<evidence type="ECO:0000256" key="1">
    <source>
        <dbReference type="ARBA" id="ARBA00004370"/>
    </source>
</evidence>
<dbReference type="SUPFAM" id="SSF53822">
    <property type="entry name" value="Periplasmic binding protein-like I"/>
    <property type="match status" value="1"/>
</dbReference>
<dbReference type="GO" id="GO:0016020">
    <property type="term" value="C:membrane"/>
    <property type="evidence" value="ECO:0007669"/>
    <property type="project" value="UniProtKB-SubCell"/>
</dbReference>
<proteinExistence type="predicted"/>
<comment type="subcellular location">
    <subcellularLocation>
        <location evidence="1">Membrane</location>
    </subcellularLocation>
</comment>
<accession>A0AAD8MQH9</accession>
<evidence type="ECO:0000256" key="2">
    <source>
        <dbReference type="ARBA" id="ARBA00022692"/>
    </source>
</evidence>
<dbReference type="Pfam" id="PF01094">
    <property type="entry name" value="ANF_receptor"/>
    <property type="match status" value="1"/>
</dbReference>
<name>A0AAD8MQH9_9APIA</name>
<feature type="chain" id="PRO_5042115943" description="Receptor ligand binding region domain-containing protein" evidence="5">
    <location>
        <begin position="19"/>
        <end position="118"/>
    </location>
</feature>
<evidence type="ECO:0000256" key="5">
    <source>
        <dbReference type="SAM" id="SignalP"/>
    </source>
</evidence>
<dbReference type="AlphaFoldDB" id="A0AAD8MQH9"/>
<reference evidence="7" key="2">
    <citation type="submission" date="2023-05" db="EMBL/GenBank/DDBJ databases">
        <authorList>
            <person name="Schelkunov M.I."/>
        </authorList>
    </citation>
    <scope>NUCLEOTIDE SEQUENCE</scope>
    <source>
        <strain evidence="7">Hsosn_3</strain>
        <tissue evidence="7">Leaf</tissue>
    </source>
</reference>
<dbReference type="InterPro" id="IPR028082">
    <property type="entry name" value="Peripla_BP_I"/>
</dbReference>
<protein>
    <recommendedName>
        <fullName evidence="6">Receptor ligand binding region domain-containing protein</fullName>
    </recommendedName>
</protein>
<comment type="caution">
    <text evidence="7">The sequence shown here is derived from an EMBL/GenBank/DDBJ whole genome shotgun (WGS) entry which is preliminary data.</text>
</comment>
<dbReference type="InterPro" id="IPR001828">
    <property type="entry name" value="ANF_lig-bd_rcpt"/>
</dbReference>
<feature type="signal peptide" evidence="5">
    <location>
        <begin position="1"/>
        <end position="18"/>
    </location>
</feature>
<evidence type="ECO:0000256" key="3">
    <source>
        <dbReference type="ARBA" id="ARBA00022989"/>
    </source>
</evidence>
<evidence type="ECO:0000256" key="4">
    <source>
        <dbReference type="ARBA" id="ARBA00023136"/>
    </source>
</evidence>
<reference evidence="7" key="1">
    <citation type="submission" date="2023-02" db="EMBL/GenBank/DDBJ databases">
        <title>Genome of toxic invasive species Heracleum sosnowskyi carries increased number of genes despite the absence of recent whole-genome duplications.</title>
        <authorList>
            <person name="Schelkunov M."/>
            <person name="Shtratnikova V."/>
            <person name="Makarenko M."/>
            <person name="Klepikova A."/>
            <person name="Omelchenko D."/>
            <person name="Novikova G."/>
            <person name="Obukhova E."/>
            <person name="Bogdanov V."/>
            <person name="Penin A."/>
            <person name="Logacheva M."/>
        </authorList>
    </citation>
    <scope>NUCLEOTIDE SEQUENCE</scope>
    <source>
        <strain evidence="7">Hsosn_3</strain>
        <tissue evidence="7">Leaf</tissue>
    </source>
</reference>
<dbReference type="Proteomes" id="UP001237642">
    <property type="component" value="Unassembled WGS sequence"/>
</dbReference>
<evidence type="ECO:0000313" key="8">
    <source>
        <dbReference type="Proteomes" id="UP001237642"/>
    </source>
</evidence>
<evidence type="ECO:0000259" key="6">
    <source>
        <dbReference type="Pfam" id="PF01094"/>
    </source>
</evidence>
<organism evidence="7 8">
    <name type="scientific">Heracleum sosnowskyi</name>
    <dbReference type="NCBI Taxonomy" id="360622"/>
    <lineage>
        <taxon>Eukaryota</taxon>
        <taxon>Viridiplantae</taxon>
        <taxon>Streptophyta</taxon>
        <taxon>Embryophyta</taxon>
        <taxon>Tracheophyta</taxon>
        <taxon>Spermatophyta</taxon>
        <taxon>Magnoliopsida</taxon>
        <taxon>eudicotyledons</taxon>
        <taxon>Gunneridae</taxon>
        <taxon>Pentapetalae</taxon>
        <taxon>asterids</taxon>
        <taxon>campanulids</taxon>
        <taxon>Apiales</taxon>
        <taxon>Apiaceae</taxon>
        <taxon>Apioideae</taxon>
        <taxon>apioid superclade</taxon>
        <taxon>Tordylieae</taxon>
        <taxon>Tordyliinae</taxon>
        <taxon>Heracleum</taxon>
    </lineage>
</organism>
<keyword evidence="5" id="KW-0732">Signal</keyword>
<gene>
    <name evidence="7" type="ORF">POM88_027808</name>
</gene>